<evidence type="ECO:0000313" key="6">
    <source>
        <dbReference type="EMBL" id="CAH0111139.1"/>
    </source>
</evidence>
<dbReference type="AlphaFoldDB" id="A0A8J2WTR7"/>
<dbReference type="Pfam" id="PF00386">
    <property type="entry name" value="C1q"/>
    <property type="match status" value="1"/>
</dbReference>
<accession>A0A8J2WTR7</accession>
<evidence type="ECO:0000256" key="2">
    <source>
        <dbReference type="ARBA" id="ARBA00022525"/>
    </source>
</evidence>
<dbReference type="PANTHER" id="PTHR22923">
    <property type="entry name" value="CEREBELLIN-RELATED"/>
    <property type="match status" value="1"/>
</dbReference>
<evidence type="ECO:0000313" key="7">
    <source>
        <dbReference type="Proteomes" id="UP000789390"/>
    </source>
</evidence>
<dbReference type="OrthoDB" id="9889709at2759"/>
<dbReference type="GO" id="GO:0005615">
    <property type="term" value="C:extracellular space"/>
    <property type="evidence" value="ECO:0007669"/>
    <property type="project" value="TreeGrafter"/>
</dbReference>
<keyword evidence="2" id="KW-0964">Secreted</keyword>
<dbReference type="InterPro" id="IPR001073">
    <property type="entry name" value="C1q_dom"/>
</dbReference>
<keyword evidence="7" id="KW-1185">Reference proteome</keyword>
<dbReference type="InterPro" id="IPR008983">
    <property type="entry name" value="Tumour_necrosis_fac-like_dom"/>
</dbReference>
<organism evidence="6 7">
    <name type="scientific">Daphnia galeata</name>
    <dbReference type="NCBI Taxonomy" id="27404"/>
    <lineage>
        <taxon>Eukaryota</taxon>
        <taxon>Metazoa</taxon>
        <taxon>Ecdysozoa</taxon>
        <taxon>Arthropoda</taxon>
        <taxon>Crustacea</taxon>
        <taxon>Branchiopoda</taxon>
        <taxon>Diplostraca</taxon>
        <taxon>Cladocera</taxon>
        <taxon>Anomopoda</taxon>
        <taxon>Daphniidae</taxon>
        <taxon>Daphnia</taxon>
    </lineage>
</organism>
<name>A0A8J2WTR7_9CRUS</name>
<dbReference type="InterPro" id="IPR050822">
    <property type="entry name" value="Cerebellin_Synaptic_Org"/>
</dbReference>
<dbReference type="Proteomes" id="UP000789390">
    <property type="component" value="Unassembled WGS sequence"/>
</dbReference>
<evidence type="ECO:0000256" key="1">
    <source>
        <dbReference type="ARBA" id="ARBA00004613"/>
    </source>
</evidence>
<reference evidence="6" key="1">
    <citation type="submission" date="2021-11" db="EMBL/GenBank/DDBJ databases">
        <authorList>
            <person name="Schell T."/>
        </authorList>
    </citation>
    <scope>NUCLEOTIDE SEQUENCE</scope>
    <source>
        <strain evidence="6">M5</strain>
    </source>
</reference>
<keyword evidence="3" id="KW-0732">Signal</keyword>
<evidence type="ECO:0000256" key="3">
    <source>
        <dbReference type="ARBA" id="ARBA00022729"/>
    </source>
</evidence>
<protein>
    <recommendedName>
        <fullName evidence="5">C1q domain-containing protein</fullName>
    </recommendedName>
</protein>
<evidence type="ECO:0000259" key="5">
    <source>
        <dbReference type="Pfam" id="PF00386"/>
    </source>
</evidence>
<dbReference type="Gene3D" id="2.60.120.40">
    <property type="match status" value="1"/>
</dbReference>
<keyword evidence="4" id="KW-0175">Coiled coil</keyword>
<gene>
    <name evidence="6" type="ORF">DGAL_LOCUS14755</name>
</gene>
<dbReference type="SUPFAM" id="SSF49842">
    <property type="entry name" value="TNF-like"/>
    <property type="match status" value="1"/>
</dbReference>
<dbReference type="PANTHER" id="PTHR22923:SF62">
    <property type="entry name" value="CVP18"/>
    <property type="match status" value="1"/>
</dbReference>
<dbReference type="EMBL" id="CAKKLH010000310">
    <property type="protein sequence ID" value="CAH0111139.1"/>
    <property type="molecule type" value="Genomic_DNA"/>
</dbReference>
<comment type="subcellular location">
    <subcellularLocation>
        <location evidence="1">Secreted</location>
    </subcellularLocation>
</comment>
<feature type="coiled-coil region" evidence="4">
    <location>
        <begin position="455"/>
        <end position="499"/>
    </location>
</feature>
<feature type="domain" description="C1q" evidence="5">
    <location>
        <begin position="566"/>
        <end position="677"/>
    </location>
</feature>
<proteinExistence type="predicted"/>
<sequence>MLMSTNGGFNKMIIPSPIWRLAQFAILVLVYTVNSQSDEMPLSSSWAKLQISPSELCSMPYGSFRVNIYEHANNHKTTTQPTRFKYFYAPIALLDHKSAVTSFNNVTKQNEVRFRIEMWNDKVESQVVNYLTEFVGQQIQSNQVQVIPLEKVVLSSTKPSSVFSLTSDWLPYQLHKSLQFTLSCLAQKDCDQLAADMRINPQQFDHFKLLFSLTSQTSQTKQTVIRIDNVVSGQMVSDLLQRFDQNVQEVFLTAKDEKRLLTETITNVFVDTFEDSDVISPNSELQVYNLLKNLLISSRAVIKEQSDKMWDSVFWNEDNYRPDKTTKTLNEMMKKLNKDSQKKMTESFQNNNKVSGGGKAKFLGLFSAKANFNKESSRLGFTSKEDLEKFYQESKDHVEWDGEKFVPKPLQLGRINLVQLRDTQSLKDHKMSVRYSTAVLSTPINFVQNVELTVTDEWQNIKEELKETIRNMENLKKELNDTNRNMENMKNELNEIERTSAIVDIGRMPTSCADLQRIGNKKNGFFSIMGQNKIQTVHCNFTKQQTDQNFQNTIGYVDVKSSPVYFHAQRSTTFTSVNSVVTFDKFRLNVGNSMKSYGIFFAPKSGKYFFSFSGISHQNSVGRVDLQMKTSRSDWFKIAQAYGEPNYKTLSLQSTVQLTNGDQIRLILSQGAIHENNVPLYGLLTHFVGWLIEEDFE</sequence>
<evidence type="ECO:0000256" key="4">
    <source>
        <dbReference type="SAM" id="Coils"/>
    </source>
</evidence>
<comment type="caution">
    <text evidence="6">The sequence shown here is derived from an EMBL/GenBank/DDBJ whole genome shotgun (WGS) entry which is preliminary data.</text>
</comment>